<dbReference type="EMBL" id="CASHTH010003460">
    <property type="protein sequence ID" value="CAI8045236.1"/>
    <property type="molecule type" value="Genomic_DNA"/>
</dbReference>
<evidence type="ECO:0000256" key="1">
    <source>
        <dbReference type="ARBA" id="ARBA00022659"/>
    </source>
</evidence>
<dbReference type="Proteomes" id="UP001174909">
    <property type="component" value="Unassembled WGS sequence"/>
</dbReference>
<dbReference type="AlphaFoldDB" id="A0AA35XAD8"/>
<evidence type="ECO:0000256" key="2">
    <source>
        <dbReference type="ARBA" id="ARBA00022729"/>
    </source>
</evidence>
<reference evidence="9" key="1">
    <citation type="submission" date="2023-03" db="EMBL/GenBank/DDBJ databases">
        <authorList>
            <person name="Steffen K."/>
            <person name="Cardenas P."/>
        </authorList>
    </citation>
    <scope>NUCLEOTIDE SEQUENCE</scope>
</reference>
<evidence type="ECO:0000256" key="6">
    <source>
        <dbReference type="PROSITE-ProRule" id="PRU00302"/>
    </source>
</evidence>
<feature type="disulfide bond" evidence="6">
    <location>
        <begin position="15"/>
        <end position="58"/>
    </location>
</feature>
<feature type="transmembrane region" description="Helical" evidence="7">
    <location>
        <begin position="84"/>
        <end position="111"/>
    </location>
</feature>
<feature type="domain" description="Sushi" evidence="8">
    <location>
        <begin position="13"/>
        <end position="73"/>
    </location>
</feature>
<keyword evidence="3" id="KW-0677">Repeat</keyword>
<keyword evidence="7" id="KW-0812">Transmembrane</keyword>
<protein>
    <recommendedName>
        <fullName evidence="8">Sushi domain-containing protein</fullName>
    </recommendedName>
</protein>
<organism evidence="9 10">
    <name type="scientific">Geodia barretti</name>
    <name type="common">Barrett's horny sponge</name>
    <dbReference type="NCBI Taxonomy" id="519541"/>
    <lineage>
        <taxon>Eukaryota</taxon>
        <taxon>Metazoa</taxon>
        <taxon>Porifera</taxon>
        <taxon>Demospongiae</taxon>
        <taxon>Heteroscleromorpha</taxon>
        <taxon>Tetractinellida</taxon>
        <taxon>Astrophorina</taxon>
        <taxon>Geodiidae</taxon>
        <taxon>Geodia</taxon>
    </lineage>
</organism>
<keyword evidence="2" id="KW-0732">Signal</keyword>
<dbReference type="Pfam" id="PF00084">
    <property type="entry name" value="Sushi"/>
    <property type="match status" value="1"/>
</dbReference>
<dbReference type="PANTHER" id="PTHR46393">
    <property type="entry name" value="SUSHI DOMAIN-CONTAINING PROTEIN"/>
    <property type="match status" value="1"/>
</dbReference>
<keyword evidence="1 6" id="KW-0768">Sushi</keyword>
<dbReference type="PANTHER" id="PTHR46393:SF7">
    <property type="entry name" value="COMPLEMENT C2"/>
    <property type="match status" value="1"/>
</dbReference>
<comment type="caution">
    <text evidence="6">Lacks conserved residue(s) required for the propagation of feature annotation.</text>
</comment>
<dbReference type="CDD" id="cd00033">
    <property type="entry name" value="CCP"/>
    <property type="match status" value="1"/>
</dbReference>
<dbReference type="InterPro" id="IPR000436">
    <property type="entry name" value="Sushi_SCR_CCP_dom"/>
</dbReference>
<proteinExistence type="predicted"/>
<evidence type="ECO:0000256" key="7">
    <source>
        <dbReference type="SAM" id="Phobius"/>
    </source>
</evidence>
<evidence type="ECO:0000313" key="10">
    <source>
        <dbReference type="Proteomes" id="UP001174909"/>
    </source>
</evidence>
<dbReference type="SUPFAM" id="SSF57535">
    <property type="entry name" value="Complement control module/SCR domain"/>
    <property type="match status" value="1"/>
</dbReference>
<evidence type="ECO:0000256" key="5">
    <source>
        <dbReference type="ARBA" id="ARBA00023180"/>
    </source>
</evidence>
<keyword evidence="7" id="KW-1133">Transmembrane helix</keyword>
<sequence length="212" mass="23377">MLSCKLFLTDTGLDCGLPPELENGRMSNLSITTTYNSTVTYECKDGYYFHNNDTSRTCLSSGNWSDENILCKEDSICEGIFCPFGAGVLTAIFISAAVILVLLCLAGGCVVRQRLRKSKRSSNISDRKANTLELRALPEVQGSSLSSVPTLKEELSTKRMLFESSQLQLTKVVGQGVRIKKINVAVAYILITMQESQAWYTEDTSEKTRATC</sequence>
<dbReference type="SMART" id="SM00032">
    <property type="entry name" value="CCP"/>
    <property type="match status" value="1"/>
</dbReference>
<keyword evidence="5" id="KW-0325">Glycoprotein</keyword>
<keyword evidence="7" id="KW-0472">Membrane</keyword>
<dbReference type="InterPro" id="IPR035976">
    <property type="entry name" value="Sushi/SCR/CCP_sf"/>
</dbReference>
<keyword evidence="10" id="KW-1185">Reference proteome</keyword>
<evidence type="ECO:0000256" key="4">
    <source>
        <dbReference type="ARBA" id="ARBA00023157"/>
    </source>
</evidence>
<evidence type="ECO:0000313" key="9">
    <source>
        <dbReference type="EMBL" id="CAI8045236.1"/>
    </source>
</evidence>
<gene>
    <name evidence="9" type="ORF">GBAR_LOCUS25040</name>
</gene>
<keyword evidence="4 6" id="KW-1015">Disulfide bond</keyword>
<dbReference type="Gene3D" id="2.10.70.10">
    <property type="entry name" value="Complement Module, domain 1"/>
    <property type="match status" value="1"/>
</dbReference>
<evidence type="ECO:0000259" key="8">
    <source>
        <dbReference type="PROSITE" id="PS50923"/>
    </source>
</evidence>
<dbReference type="PROSITE" id="PS50923">
    <property type="entry name" value="SUSHI"/>
    <property type="match status" value="1"/>
</dbReference>
<accession>A0AA35XAD8</accession>
<comment type="caution">
    <text evidence="9">The sequence shown here is derived from an EMBL/GenBank/DDBJ whole genome shotgun (WGS) entry which is preliminary data.</text>
</comment>
<name>A0AA35XAD8_GEOBA</name>
<evidence type="ECO:0000256" key="3">
    <source>
        <dbReference type="ARBA" id="ARBA00022737"/>
    </source>
</evidence>